<proteinExistence type="predicted"/>
<dbReference type="AlphaFoldDB" id="A0AAN8ESU2"/>
<comment type="caution">
    <text evidence="1">The sequence shown here is derived from an EMBL/GenBank/DDBJ whole genome shotgun (WGS) entry which is preliminary data.</text>
</comment>
<protein>
    <submittedName>
        <fullName evidence="1">Uncharacterized protein</fullName>
    </submittedName>
</protein>
<reference evidence="1 2" key="1">
    <citation type="submission" date="2019-10" db="EMBL/GenBank/DDBJ databases">
        <title>Assembly and Annotation for the nematode Trichostrongylus colubriformis.</title>
        <authorList>
            <person name="Martin J."/>
        </authorList>
    </citation>
    <scope>NUCLEOTIDE SEQUENCE [LARGE SCALE GENOMIC DNA]</scope>
    <source>
        <strain evidence="1">G859</strain>
        <tissue evidence="1">Whole worm</tissue>
    </source>
</reference>
<evidence type="ECO:0000313" key="1">
    <source>
        <dbReference type="EMBL" id="KAK5966165.1"/>
    </source>
</evidence>
<dbReference type="Proteomes" id="UP001331761">
    <property type="component" value="Unassembled WGS sequence"/>
</dbReference>
<gene>
    <name evidence="1" type="ORF">GCK32_013649</name>
</gene>
<sequence>FRCEWTENEVTPLGSAYLLISEVVALGVVVRNLNNEGTGAGVGQMSVGTTARPRPPPLLLQFEGKNFSRKIVPDSALVSCCLLI</sequence>
<organism evidence="1 2">
    <name type="scientific">Trichostrongylus colubriformis</name>
    <name type="common">Black scour worm</name>
    <dbReference type="NCBI Taxonomy" id="6319"/>
    <lineage>
        <taxon>Eukaryota</taxon>
        <taxon>Metazoa</taxon>
        <taxon>Ecdysozoa</taxon>
        <taxon>Nematoda</taxon>
        <taxon>Chromadorea</taxon>
        <taxon>Rhabditida</taxon>
        <taxon>Rhabditina</taxon>
        <taxon>Rhabditomorpha</taxon>
        <taxon>Strongyloidea</taxon>
        <taxon>Trichostrongylidae</taxon>
        <taxon>Trichostrongylus</taxon>
    </lineage>
</organism>
<dbReference type="EMBL" id="WIXE01023812">
    <property type="protein sequence ID" value="KAK5966165.1"/>
    <property type="molecule type" value="Genomic_DNA"/>
</dbReference>
<name>A0AAN8ESU2_TRICO</name>
<feature type="non-terminal residue" evidence="1">
    <location>
        <position position="1"/>
    </location>
</feature>
<accession>A0AAN8ESU2</accession>
<keyword evidence="2" id="KW-1185">Reference proteome</keyword>
<evidence type="ECO:0000313" key="2">
    <source>
        <dbReference type="Proteomes" id="UP001331761"/>
    </source>
</evidence>